<evidence type="ECO:0000313" key="1">
    <source>
        <dbReference type="EMBL" id="RMA93346.1"/>
    </source>
</evidence>
<evidence type="ECO:0008006" key="3">
    <source>
        <dbReference type="Google" id="ProtNLM"/>
    </source>
</evidence>
<feature type="non-terminal residue" evidence="1">
    <location>
        <position position="221"/>
    </location>
</feature>
<gene>
    <name evidence="1" type="ORF">CLV39_1412</name>
</gene>
<proteinExistence type="predicted"/>
<reference evidence="1 2" key="1">
    <citation type="submission" date="2018-10" db="EMBL/GenBank/DDBJ databases">
        <title>Genomic Encyclopedia of Archaeal and Bacterial Type Strains, Phase II (KMG-II): from individual species to whole genera.</title>
        <authorList>
            <person name="Goeker M."/>
        </authorList>
    </citation>
    <scope>NUCLEOTIDE SEQUENCE [LARGE SCALE GENOMIC DNA]</scope>
    <source>
        <strain evidence="1 2">VM1</strain>
    </source>
</reference>
<evidence type="ECO:0000313" key="2">
    <source>
        <dbReference type="Proteomes" id="UP000280842"/>
    </source>
</evidence>
<comment type="caution">
    <text evidence="1">The sequence shown here is derived from an EMBL/GenBank/DDBJ whole genome shotgun (WGS) entry which is preliminary data.</text>
</comment>
<dbReference type="OrthoDB" id="9845at2"/>
<protein>
    <recommendedName>
        <fullName evidence="3">Transposase</fullName>
    </recommendedName>
</protein>
<organism evidence="1 2">
    <name type="scientific">Hydrogenothermus marinus</name>
    <dbReference type="NCBI Taxonomy" id="133270"/>
    <lineage>
        <taxon>Bacteria</taxon>
        <taxon>Pseudomonadati</taxon>
        <taxon>Aquificota</taxon>
        <taxon>Aquificia</taxon>
        <taxon>Aquificales</taxon>
        <taxon>Hydrogenothermaceae</taxon>
        <taxon>Hydrogenothermus</taxon>
    </lineage>
</organism>
<accession>A0A3M0B9T2</accession>
<dbReference type="Proteomes" id="UP000280842">
    <property type="component" value="Unassembled WGS sequence"/>
</dbReference>
<keyword evidence="2" id="KW-1185">Reference proteome</keyword>
<name>A0A3M0B9T2_9AQUI</name>
<dbReference type="AlphaFoldDB" id="A0A3M0B9T2"/>
<dbReference type="EMBL" id="REFO01000013">
    <property type="protein sequence ID" value="RMA93346.1"/>
    <property type="molecule type" value="Genomic_DNA"/>
</dbReference>
<sequence length="221" mass="25782">MKTKKAISFELNNRLTDEQLIIIGHLTYHAGKLWNQANYLIQNKLAKPLYKDLYHKLKDSSVNLRSLHSRSAQIILDELSRAWNNFFNFLKSPESYKKKGVEFVKPPKYQNPNLPHRTITWDKTGFKIVGSVIRLSLSKSLKEYLKSKFKIETDYLWIDTGYKRLKELRVLNIQLVPYKAYGHLSYKLVVIYEEAIPKVEVKGSRVLAIDYGINNFATCIV</sequence>